<dbReference type="InterPro" id="IPR029063">
    <property type="entry name" value="SAM-dependent_MTases_sf"/>
</dbReference>
<evidence type="ECO:0000256" key="6">
    <source>
        <dbReference type="SAM" id="MobiDB-lite"/>
    </source>
</evidence>
<dbReference type="InterPro" id="IPR050953">
    <property type="entry name" value="N4_N6_ade-DNA_methylase"/>
</dbReference>
<dbReference type="SUPFAM" id="SSF53335">
    <property type="entry name" value="S-adenosyl-L-methionine-dependent methyltransferases"/>
    <property type="match status" value="1"/>
</dbReference>
<dbReference type="EC" id="2.1.1.72" evidence="1"/>
<gene>
    <name evidence="9" type="ORF">J3U88_32415</name>
</gene>
<feature type="domain" description="Type II methyltransferase M.TaqI-like" evidence="7">
    <location>
        <begin position="624"/>
        <end position="874"/>
    </location>
</feature>
<dbReference type="GO" id="GO:0032259">
    <property type="term" value="P:methylation"/>
    <property type="evidence" value="ECO:0007669"/>
    <property type="project" value="UniProtKB-KW"/>
</dbReference>
<evidence type="ECO:0000256" key="4">
    <source>
        <dbReference type="ARBA" id="ARBA00022691"/>
    </source>
</evidence>
<protein>
    <recommendedName>
        <fullName evidence="1">site-specific DNA-methyltransferase (adenine-specific)</fullName>
        <ecNumber evidence="1">2.1.1.72</ecNumber>
    </recommendedName>
</protein>
<name>A0A8J7QF82_9BACT</name>
<dbReference type="InterPro" id="IPR002052">
    <property type="entry name" value="DNA_methylase_N6_adenine_CS"/>
</dbReference>
<keyword evidence="2 9" id="KW-0489">Methyltransferase</keyword>
<dbReference type="InterPro" id="IPR046820">
    <property type="entry name" value="MmeI_TRD"/>
</dbReference>
<dbReference type="PRINTS" id="PR00507">
    <property type="entry name" value="N12N6MTFRASE"/>
</dbReference>
<reference evidence="9" key="1">
    <citation type="submission" date="2021-03" db="EMBL/GenBank/DDBJ databases">
        <authorList>
            <person name="Wang G."/>
        </authorList>
    </citation>
    <scope>NUCLEOTIDE SEQUENCE</scope>
    <source>
        <strain evidence="9">KCTC 12899</strain>
    </source>
</reference>
<dbReference type="Gene3D" id="3.40.50.150">
    <property type="entry name" value="Vaccinia Virus protein VP39"/>
    <property type="match status" value="1"/>
</dbReference>
<dbReference type="InterPro" id="IPR011639">
    <property type="entry name" value="MethylTrfase_TaqI-like_dom"/>
</dbReference>
<evidence type="ECO:0000256" key="3">
    <source>
        <dbReference type="ARBA" id="ARBA00022679"/>
    </source>
</evidence>
<sequence>MREDVNIWTHRQWLSEIQPVGLVVTPPALDRFGLVLPRQVMAEHQRYQAHTLQPKTYADDADSYRISDLPALAFDLWNWEPKQLAGAPDGPPIPERFHAYLEDLQLHLAPTYVVCDPFDSAREGPAPLVIQVEPAGVNLDRNRDHDDQGSWRVSPMNRFLRLLRELNSPAGLLCNGDTLRLIYAPRGESPGHLDFPVADMATPSGRTLFAAMNMLLDDSLVVVARQERRLAALMEESRRYQNEVSTQLAGQVQAALDELLRGFQKADPNLLHIGEGRTTEHLYGGLLTVMMRLVFILYAEDQGLMPDDEVYAGAYSLAGLFQRLRAQETQYPDTMDQRFGAWAQCLALFRMIYTGADHGGFHMAARYGRLFDPDAYPFLEGRATTGAWSPHKRLYPPAVPDGTLLKVLRNLLLLNGERLSYRGLDVETIGSVYEAMMGFEVQAAAAPSLALGRYAVVVDLGALAACKPADRKKHLKNRYDLEPPKKVEKALKAAVDVATLEAALEPWVNKHRPHVIPPAGLFLQPGQERRKTGSHYTPRSLTEPIVRHTLEPVLAQRGEHPTPDQILDLKVCDPAMGSGAFLVESCRFLADQLVAAWDHHKDFPEIPPDEDPIIHARRLVAGRCLYGIDKNPFAVSLAKLSLWLVTLAKNQPFTFLDHALKCGDSLLGLTPDQITGFHWLPYKEPGPLADLTGMVEVVSNARRAIHDLGDGDHQEKKQRYQEVENELFLPRLTGDLILASFFNHQKKKNRLETRTFYQSLLSDALSHKRHINDVIDLINTQIKPLHIEIEFPEVFRKATPGFDAIVGNPPYLGGQRISGTLGQNYHSWLVTRAKETSKSLDLCIHFLHRFHHLLKNNGTIGFITTNSICQGENREKGLELIVKSGSFIYNATKRICWPGSAAVIACIVHVKKGPLLNEKITLNNKPAKVISPFLNESQATKKPLKLKQNHKLSFQGSIILGKGFLFDDNDKRDASTPTSQIIQITDRNPSAKDLIKPYIGGAEVNTSPTHTPHRRAINFGTMSLDQASLYPNLLEIVRSKVKPQRDKLKGNPIADQRREFWWQWGSLNTSLIKAQKRVQKVLVIPRHQPHFSTTFMNSSYSFSEALAIIILEDWASFTTIQSTVHEVWARNFGSSLKDDFRYTPSKCFETFPFPENWRENAELEAAGKTYFEYRAKWMVDNNLGMTATYNLFHDPEEEDNAEIEELRALHRAMDAAVLRAYGWQDQVTLSYDYLLDYEEEDTGSKRKKPWRYRWPDEVRDQVLGLLLELNQERAEAERANPNPAPRGGQPSDEPKAKPKTRKRKTKPDEPMLPGMG</sequence>
<evidence type="ECO:0000256" key="5">
    <source>
        <dbReference type="ARBA" id="ARBA00047942"/>
    </source>
</evidence>
<evidence type="ECO:0000313" key="10">
    <source>
        <dbReference type="Proteomes" id="UP000664417"/>
    </source>
</evidence>
<dbReference type="PANTHER" id="PTHR33841">
    <property type="entry name" value="DNA METHYLTRANSFERASE YEEA-RELATED"/>
    <property type="match status" value="1"/>
</dbReference>
<comment type="caution">
    <text evidence="9">The sequence shown here is derived from an EMBL/GenBank/DDBJ whole genome shotgun (WGS) entry which is preliminary data.</text>
</comment>
<dbReference type="PROSITE" id="PS00092">
    <property type="entry name" value="N6_MTASE"/>
    <property type="match status" value="1"/>
</dbReference>
<dbReference type="EMBL" id="JAFREP010000053">
    <property type="protein sequence ID" value="MBO1323214.1"/>
    <property type="molecule type" value="Genomic_DNA"/>
</dbReference>
<evidence type="ECO:0000259" key="7">
    <source>
        <dbReference type="Pfam" id="PF07669"/>
    </source>
</evidence>
<evidence type="ECO:0000313" key="9">
    <source>
        <dbReference type="EMBL" id="MBO1323214.1"/>
    </source>
</evidence>
<evidence type="ECO:0000256" key="2">
    <source>
        <dbReference type="ARBA" id="ARBA00022603"/>
    </source>
</evidence>
<evidence type="ECO:0000259" key="8">
    <source>
        <dbReference type="Pfam" id="PF20466"/>
    </source>
</evidence>
<keyword evidence="3" id="KW-0808">Transferase</keyword>
<organism evidence="9 10">
    <name type="scientific">Acanthopleuribacter pedis</name>
    <dbReference type="NCBI Taxonomy" id="442870"/>
    <lineage>
        <taxon>Bacteria</taxon>
        <taxon>Pseudomonadati</taxon>
        <taxon>Acidobacteriota</taxon>
        <taxon>Holophagae</taxon>
        <taxon>Acanthopleuribacterales</taxon>
        <taxon>Acanthopleuribacteraceae</taxon>
        <taxon>Acanthopleuribacter</taxon>
    </lineage>
</organism>
<dbReference type="Pfam" id="PF20466">
    <property type="entry name" value="MmeI_TRD"/>
    <property type="match status" value="1"/>
</dbReference>
<dbReference type="PANTHER" id="PTHR33841:SF1">
    <property type="entry name" value="DNA METHYLTRANSFERASE A"/>
    <property type="match status" value="1"/>
</dbReference>
<dbReference type="GO" id="GO:0006304">
    <property type="term" value="P:DNA modification"/>
    <property type="evidence" value="ECO:0007669"/>
    <property type="project" value="InterPro"/>
</dbReference>
<keyword evidence="10" id="KW-1185">Reference proteome</keyword>
<proteinExistence type="predicted"/>
<evidence type="ECO:0000256" key="1">
    <source>
        <dbReference type="ARBA" id="ARBA00011900"/>
    </source>
</evidence>
<dbReference type="GO" id="GO:0003676">
    <property type="term" value="F:nucleic acid binding"/>
    <property type="evidence" value="ECO:0007669"/>
    <property type="project" value="InterPro"/>
</dbReference>
<dbReference type="Proteomes" id="UP000664417">
    <property type="component" value="Unassembled WGS sequence"/>
</dbReference>
<dbReference type="RefSeq" id="WP_207863239.1">
    <property type="nucleotide sequence ID" value="NZ_JAFREP010000053.1"/>
</dbReference>
<dbReference type="GO" id="GO:0009007">
    <property type="term" value="F:site-specific DNA-methyltransferase (adenine-specific) activity"/>
    <property type="evidence" value="ECO:0007669"/>
    <property type="project" value="UniProtKB-EC"/>
</dbReference>
<feature type="domain" description="MmeI-like target recognition" evidence="8">
    <location>
        <begin position="983"/>
        <end position="1155"/>
    </location>
</feature>
<accession>A0A8J7QF82</accession>
<feature type="region of interest" description="Disordered" evidence="6">
    <location>
        <begin position="1272"/>
        <end position="1316"/>
    </location>
</feature>
<keyword evidence="4" id="KW-0949">S-adenosyl-L-methionine</keyword>
<comment type="catalytic activity">
    <reaction evidence="5">
        <text>a 2'-deoxyadenosine in DNA + S-adenosyl-L-methionine = an N(6)-methyl-2'-deoxyadenosine in DNA + S-adenosyl-L-homocysteine + H(+)</text>
        <dbReference type="Rhea" id="RHEA:15197"/>
        <dbReference type="Rhea" id="RHEA-COMP:12418"/>
        <dbReference type="Rhea" id="RHEA-COMP:12419"/>
        <dbReference type="ChEBI" id="CHEBI:15378"/>
        <dbReference type="ChEBI" id="CHEBI:57856"/>
        <dbReference type="ChEBI" id="CHEBI:59789"/>
        <dbReference type="ChEBI" id="CHEBI:90615"/>
        <dbReference type="ChEBI" id="CHEBI:90616"/>
        <dbReference type="EC" id="2.1.1.72"/>
    </reaction>
</comment>
<dbReference type="Pfam" id="PF07669">
    <property type="entry name" value="Eco57I"/>
    <property type="match status" value="1"/>
</dbReference>